<feature type="transmembrane region" description="Helical" evidence="1">
    <location>
        <begin position="6"/>
        <end position="30"/>
    </location>
</feature>
<accession>A0A0D8BQS2</accession>
<keyword evidence="1" id="KW-0812">Transmembrane</keyword>
<dbReference type="Proteomes" id="UP000032522">
    <property type="component" value="Unassembled WGS sequence"/>
</dbReference>
<name>A0A0D8BQS2_GEOKU</name>
<sequence length="129" mass="14292">MGRQDGVIFPIVTVVSLLLVFSVMHVLLLYEAERQAAYEAQQAVEADELVQMAVFDVKERIASADPSTAGEAGEWTYPRGMAAYRWVREDAAHIQVSLSIRSASGLRRAVMFTVTLPALHIVEWSEQNG</sequence>
<keyword evidence="1" id="KW-1133">Transmembrane helix</keyword>
<evidence type="ECO:0000313" key="3">
    <source>
        <dbReference type="Proteomes" id="UP000032522"/>
    </source>
</evidence>
<evidence type="ECO:0000313" key="2">
    <source>
        <dbReference type="EMBL" id="KJE26470.1"/>
    </source>
</evidence>
<dbReference type="RefSeq" id="WP_044730844.1">
    <property type="nucleotide sequence ID" value="NZ_JYBP01000003.1"/>
</dbReference>
<keyword evidence="1" id="KW-0472">Membrane</keyword>
<dbReference type="AlphaFoldDB" id="A0A0D8BQS2"/>
<dbReference type="EMBL" id="JYBP01000003">
    <property type="protein sequence ID" value="KJE26470.1"/>
    <property type="molecule type" value="Genomic_DNA"/>
</dbReference>
<dbReference type="OrthoDB" id="2970205at2"/>
<proteinExistence type="predicted"/>
<gene>
    <name evidence="2" type="ORF">LG52_568</name>
</gene>
<dbReference type="PATRIC" id="fig|1462.6.peg.706"/>
<dbReference type="InterPro" id="IPR020372">
    <property type="entry name" value="Competence_ComGG"/>
</dbReference>
<protein>
    <submittedName>
        <fullName evidence="2">ComG operon 7 family protein</fullName>
    </submittedName>
</protein>
<evidence type="ECO:0000256" key="1">
    <source>
        <dbReference type="SAM" id="Phobius"/>
    </source>
</evidence>
<organism evidence="2 3">
    <name type="scientific">Geobacillus kaustophilus</name>
    <dbReference type="NCBI Taxonomy" id="1462"/>
    <lineage>
        <taxon>Bacteria</taxon>
        <taxon>Bacillati</taxon>
        <taxon>Bacillota</taxon>
        <taxon>Bacilli</taxon>
        <taxon>Bacillales</taxon>
        <taxon>Anoxybacillaceae</taxon>
        <taxon>Geobacillus</taxon>
        <taxon>Geobacillus thermoleovorans group</taxon>
    </lineage>
</organism>
<dbReference type="Pfam" id="PF14173">
    <property type="entry name" value="ComGG"/>
    <property type="match status" value="1"/>
</dbReference>
<reference evidence="2 3" key="1">
    <citation type="submission" date="2015-01" db="EMBL/GenBank/DDBJ databases">
        <authorList>
            <person name="Filippidou S."/>
            <person name="Jeanneret N."/>
            <person name="Russel-Delif L."/>
            <person name="Junier T."/>
            <person name="Wunderlin T."/>
            <person name="Molina V."/>
            <person name="Johnson S.L."/>
            <person name="Davenport K.W."/>
            <person name="Chain P.S."/>
            <person name="Dorador C."/>
            <person name="Junier P."/>
        </authorList>
    </citation>
    <scope>NUCLEOTIDE SEQUENCE [LARGE SCALE GENOMIC DNA]</scope>
    <source>
        <strain evidence="2 3">Et7/4</strain>
    </source>
</reference>
<comment type="caution">
    <text evidence="2">The sequence shown here is derived from an EMBL/GenBank/DDBJ whole genome shotgun (WGS) entry which is preliminary data.</text>
</comment>